<dbReference type="PROSITE" id="PS51257">
    <property type="entry name" value="PROKAR_LIPOPROTEIN"/>
    <property type="match status" value="1"/>
</dbReference>
<dbReference type="RefSeq" id="WP_285672012.1">
    <property type="nucleotide sequence ID" value="NZ_BSYI01000017.1"/>
</dbReference>
<evidence type="ECO:0000313" key="2">
    <source>
        <dbReference type="EMBL" id="GMG83215.1"/>
    </source>
</evidence>
<name>A0ABQ6LQY3_9RHOB</name>
<sequence>MTRRFLPALLAGALSCPAAGLAHDEAGPGPVRADGHAPIGVMGDHMHEAGEFMISYRFMHMAMEGNRIGTDAVSPETIATTVPNRFFGAPMQPPTLRVVPTEMQMTMHMVGAMYAPTDWLTLTAMGSYVTKDMDHITFMGATGTTRLGTFSTATSGFGDVKLGGLVRLYEDGTHHVHVNAGLSLPTGSITETDSVLAPTGMTPVLRLPYAMQLGSGTADLLPGLTYSGHAGGFGWGAQASGTLRLGENDEGYSLGHGAELTAWASYSPRPWISVSGRVAGRHLGRIDGIDRHIMAPVQTADPDSYGGRTVSLLAGINLAGQSGYLRGHRLALEVGVPVYQDLNGPQMETDWTVTLGYQVAF</sequence>
<accession>A0ABQ6LQY3</accession>
<evidence type="ECO:0000256" key="1">
    <source>
        <dbReference type="SAM" id="SignalP"/>
    </source>
</evidence>
<reference evidence="2 3" key="1">
    <citation type="submission" date="2023-04" db="EMBL/GenBank/DDBJ databases">
        <title>Marinoamorphus aggregata gen. nov., sp. Nov., isolate from tissue of brittle star Ophioplocus japonicus.</title>
        <authorList>
            <person name="Kawano K."/>
            <person name="Sawayama S."/>
            <person name="Nakagawa S."/>
        </authorList>
    </citation>
    <scope>NUCLEOTIDE SEQUENCE [LARGE SCALE GENOMIC DNA]</scope>
    <source>
        <strain evidence="2 3">NKW23</strain>
    </source>
</reference>
<feature type="signal peptide" evidence="1">
    <location>
        <begin position="1"/>
        <end position="22"/>
    </location>
</feature>
<keyword evidence="1" id="KW-0732">Signal</keyword>
<protein>
    <submittedName>
        <fullName evidence="2">Transporter</fullName>
    </submittedName>
</protein>
<proteinExistence type="predicted"/>
<keyword evidence="3" id="KW-1185">Reference proteome</keyword>
<dbReference type="Proteomes" id="UP001239909">
    <property type="component" value="Unassembled WGS sequence"/>
</dbReference>
<evidence type="ECO:0000313" key="3">
    <source>
        <dbReference type="Proteomes" id="UP001239909"/>
    </source>
</evidence>
<feature type="chain" id="PRO_5046145779" evidence="1">
    <location>
        <begin position="23"/>
        <end position="361"/>
    </location>
</feature>
<comment type="caution">
    <text evidence="2">The sequence shown here is derived from an EMBL/GenBank/DDBJ whole genome shotgun (WGS) entry which is preliminary data.</text>
</comment>
<gene>
    <name evidence="2" type="ORF">LNKW23_24280</name>
</gene>
<organism evidence="2 3">
    <name type="scientific">Paralimibaculum aggregatum</name>
    <dbReference type="NCBI Taxonomy" id="3036245"/>
    <lineage>
        <taxon>Bacteria</taxon>
        <taxon>Pseudomonadati</taxon>
        <taxon>Pseudomonadota</taxon>
        <taxon>Alphaproteobacteria</taxon>
        <taxon>Rhodobacterales</taxon>
        <taxon>Paracoccaceae</taxon>
        <taxon>Paralimibaculum</taxon>
    </lineage>
</organism>
<dbReference type="EMBL" id="BSYI01000017">
    <property type="protein sequence ID" value="GMG83215.1"/>
    <property type="molecule type" value="Genomic_DNA"/>
</dbReference>